<accession>A0A0R3PWY0</accession>
<dbReference type="GO" id="GO:0007098">
    <property type="term" value="P:centrosome cycle"/>
    <property type="evidence" value="ECO:0007669"/>
    <property type="project" value="TreeGrafter"/>
</dbReference>
<dbReference type="PANTHER" id="PTHR14102:SF14">
    <property type="entry name" value="PROTEIN CBG16414"/>
    <property type="match status" value="1"/>
</dbReference>
<dbReference type="SMART" id="SM00228">
    <property type="entry name" value="PDZ"/>
    <property type="match status" value="1"/>
</dbReference>
<dbReference type="InterPro" id="IPR051741">
    <property type="entry name" value="PAR6_homolog"/>
</dbReference>
<dbReference type="PANTHER" id="PTHR14102">
    <property type="entry name" value="PAR-6-RELATED"/>
    <property type="match status" value="1"/>
</dbReference>
<dbReference type="AlphaFoldDB" id="A0A0R3PWY0"/>
<organism evidence="3">
    <name type="scientific">Angiostrongylus costaricensis</name>
    <name type="common">Nematode worm</name>
    <dbReference type="NCBI Taxonomy" id="334426"/>
    <lineage>
        <taxon>Eukaryota</taxon>
        <taxon>Metazoa</taxon>
        <taxon>Ecdysozoa</taxon>
        <taxon>Nematoda</taxon>
        <taxon>Chromadorea</taxon>
        <taxon>Rhabditida</taxon>
        <taxon>Rhabditina</taxon>
        <taxon>Rhabditomorpha</taxon>
        <taxon>Strongyloidea</taxon>
        <taxon>Metastrongylidae</taxon>
        <taxon>Angiostrongylus</taxon>
    </lineage>
</organism>
<evidence type="ECO:0000259" key="2">
    <source>
        <dbReference type="PROSITE" id="PS50106"/>
    </source>
</evidence>
<dbReference type="SUPFAM" id="SSF50156">
    <property type="entry name" value="PDZ domain-like"/>
    <property type="match status" value="1"/>
</dbReference>
<protein>
    <submittedName>
        <fullName evidence="3">PDZ domain-containing protein</fullName>
    </submittedName>
</protein>
<dbReference type="WBParaSite" id="ACOC_0001071601-mRNA-1">
    <property type="protein sequence ID" value="ACOC_0001071601-mRNA-1"/>
    <property type="gene ID" value="ACOC_0001071601"/>
</dbReference>
<name>A0A0R3PWY0_ANGCS</name>
<dbReference type="InterPro" id="IPR036034">
    <property type="entry name" value="PDZ_sf"/>
</dbReference>
<proteinExistence type="predicted"/>
<dbReference type="InterPro" id="IPR001478">
    <property type="entry name" value="PDZ"/>
</dbReference>
<feature type="region of interest" description="Disordered" evidence="1">
    <location>
        <begin position="1"/>
        <end position="20"/>
    </location>
</feature>
<dbReference type="PROSITE" id="PS50106">
    <property type="entry name" value="PDZ"/>
    <property type="match status" value="1"/>
</dbReference>
<evidence type="ECO:0000313" key="3">
    <source>
        <dbReference type="WBParaSite" id="ACOC_0001071601-mRNA-1"/>
    </source>
</evidence>
<dbReference type="Gene3D" id="2.30.42.10">
    <property type="match status" value="1"/>
</dbReference>
<sequence>LNVHSDKFPNTNNNTQRGRRLPVVPLLGSSKLSELHQEDGHSSNHLFSVKLKLHIIFYGQSYNLTAKETTCLRGKTPPVCAILVALDQCGLRTVLVEKTHPGPFGFYVAIETLNGQRGIFISRISIASLSPMLSVGDEILYVDDKHVRGRSLETVQAAISGKTKILLVLLPEAENYVY</sequence>
<reference evidence="3" key="1">
    <citation type="submission" date="2017-02" db="UniProtKB">
        <authorList>
            <consortium name="WormBaseParasite"/>
        </authorList>
    </citation>
    <scope>IDENTIFICATION</scope>
</reference>
<evidence type="ECO:0000256" key="1">
    <source>
        <dbReference type="SAM" id="MobiDB-lite"/>
    </source>
</evidence>
<feature type="domain" description="PDZ" evidence="2">
    <location>
        <begin position="93"/>
        <end position="174"/>
    </location>
</feature>
<dbReference type="Pfam" id="PF00595">
    <property type="entry name" value="PDZ"/>
    <property type="match status" value="1"/>
</dbReference>